<feature type="transmembrane region" description="Helical" evidence="4">
    <location>
        <begin position="33"/>
        <end position="51"/>
    </location>
</feature>
<gene>
    <name evidence="5" type="ORF">PAAG_00706</name>
</gene>
<keyword evidence="4" id="KW-0472">Membrane</keyword>
<dbReference type="InterPro" id="IPR026183">
    <property type="entry name" value="Taxilin_fam"/>
</dbReference>
<comment type="similarity">
    <text evidence="1">Belongs to the taxilin family.</text>
</comment>
<evidence type="ECO:0000256" key="1">
    <source>
        <dbReference type="ARBA" id="ARBA00009550"/>
    </source>
</evidence>
<feature type="coiled-coil region" evidence="2">
    <location>
        <begin position="468"/>
        <end position="537"/>
    </location>
</feature>
<dbReference type="eggNOG" id="KOG1850">
    <property type="taxonomic scope" value="Eukaryota"/>
</dbReference>
<dbReference type="PANTHER" id="PTHR16127:SF13">
    <property type="entry name" value="GH01188P"/>
    <property type="match status" value="1"/>
</dbReference>
<dbReference type="EMBL" id="KN293993">
    <property type="protein sequence ID" value="EEH37785.2"/>
    <property type="molecule type" value="Genomic_DNA"/>
</dbReference>
<evidence type="ECO:0008006" key="7">
    <source>
        <dbReference type="Google" id="ProtNLM"/>
    </source>
</evidence>
<dbReference type="Pfam" id="PF09728">
    <property type="entry name" value="Taxilin"/>
    <property type="match status" value="1"/>
</dbReference>
<dbReference type="AlphaFoldDB" id="C1GQB1"/>
<feature type="compositionally biased region" description="Polar residues" evidence="3">
    <location>
        <begin position="167"/>
        <end position="182"/>
    </location>
</feature>
<name>C1GQB1_PARBA</name>
<evidence type="ECO:0000313" key="5">
    <source>
        <dbReference type="EMBL" id="EEH37785.2"/>
    </source>
</evidence>
<evidence type="ECO:0000256" key="4">
    <source>
        <dbReference type="SAM" id="Phobius"/>
    </source>
</evidence>
<dbReference type="HOGENOM" id="CLU_029275_1_0_1"/>
<dbReference type="GO" id="GO:0019905">
    <property type="term" value="F:syntaxin binding"/>
    <property type="evidence" value="ECO:0007669"/>
    <property type="project" value="InterPro"/>
</dbReference>
<evidence type="ECO:0000256" key="3">
    <source>
        <dbReference type="SAM" id="MobiDB-lite"/>
    </source>
</evidence>
<protein>
    <recommendedName>
        <fullName evidence="7">Alpha-taxilin</fullName>
    </recommendedName>
</protein>
<dbReference type="KEGG" id="pbl:PAAG_00706"/>
<feature type="coiled-coil region" evidence="2">
    <location>
        <begin position="216"/>
        <end position="344"/>
    </location>
</feature>
<dbReference type="OMA" id="CICIIAT"/>
<keyword evidence="2" id="KW-0175">Coiled coil</keyword>
<dbReference type="OrthoDB" id="425555at2759"/>
<dbReference type="VEuPathDB" id="FungiDB:PAAG_00706"/>
<organism evidence="5 6">
    <name type="scientific">Paracoccidioides lutzii (strain ATCC MYA-826 / Pb01)</name>
    <name type="common">Paracoccidioides brasiliensis</name>
    <dbReference type="NCBI Taxonomy" id="502779"/>
    <lineage>
        <taxon>Eukaryota</taxon>
        <taxon>Fungi</taxon>
        <taxon>Dikarya</taxon>
        <taxon>Ascomycota</taxon>
        <taxon>Pezizomycotina</taxon>
        <taxon>Eurotiomycetes</taxon>
        <taxon>Eurotiomycetidae</taxon>
        <taxon>Onygenales</taxon>
        <taxon>Ajellomycetaceae</taxon>
        <taxon>Paracoccidioides</taxon>
    </lineage>
</organism>
<feature type="region of interest" description="Disordered" evidence="3">
    <location>
        <begin position="538"/>
        <end position="633"/>
    </location>
</feature>
<keyword evidence="4" id="KW-0812">Transmembrane</keyword>
<evidence type="ECO:0000313" key="6">
    <source>
        <dbReference type="Proteomes" id="UP000002059"/>
    </source>
</evidence>
<dbReference type="RefSeq" id="XP_002796847.2">
    <property type="nucleotide sequence ID" value="XM_002796801.2"/>
</dbReference>
<dbReference type="PANTHER" id="PTHR16127">
    <property type="entry name" value="TAXILIN"/>
    <property type="match status" value="1"/>
</dbReference>
<feature type="compositionally biased region" description="Low complexity" evidence="3">
    <location>
        <begin position="153"/>
        <end position="166"/>
    </location>
</feature>
<keyword evidence="4" id="KW-1133">Transmembrane helix</keyword>
<feature type="compositionally biased region" description="Acidic residues" evidence="3">
    <location>
        <begin position="548"/>
        <end position="579"/>
    </location>
</feature>
<dbReference type="STRING" id="502779.C1GQB1"/>
<feature type="region of interest" description="Disordered" evidence="3">
    <location>
        <begin position="153"/>
        <end position="208"/>
    </location>
</feature>
<evidence type="ECO:0000256" key="2">
    <source>
        <dbReference type="SAM" id="Coils"/>
    </source>
</evidence>
<dbReference type="GeneID" id="9100424"/>
<proteinExistence type="inferred from homology"/>
<keyword evidence="6" id="KW-1185">Reference proteome</keyword>
<dbReference type="Proteomes" id="UP000002059">
    <property type="component" value="Partially assembled WGS sequence"/>
</dbReference>
<sequence length="633" mass="71393">MFMAHSGLAQCCSCGLFLEHLLSQNSILTLADSLPQIAANLLTILIFALRGSRNQIRRPDKTSSRSIYIPFLHIFCLIVFGVGIEKFTAFDSDSPSRGRGYLPPSTSVSFEAEKQLNVVDILEPARALLGCSNCCLAMAVATSHAYPGFNNSSTSPSISSHTNHSNFANRQSDCPVSSTHSGASHPAMAPAPMAKRSKGKKPSDPSETSKLLAAKISQLEQDAAGEKDQEAEIEREVKKATRDLNQLLNSIESPATRVEAVQKRYSDLLAEMKKLDRDYAKSRKRADQLQKDQDKGKAELNKIATMKDKLEKLCRELTKENKKVKDENKRLEETEKKARGLVNARLDSLLFDIQDFVTARGDARGEKADIDLDDAVRAKIKTIGDKFEAREHHYKSLLRSKDAEIQSLTAKYEEQRRAAENEAHRCRALSTQVSTFSQTEAELRSQLNIYVEKFKQVEDTLNNSNELFLTFRKEMEEMAKKTKRLEKENMTLTRKHEQTNRNILEMAEERTRNNDELEKWRKKSNNLEALCRRMQEQGRGQALAGELDAVDDEGTESEYDDEYEDEEDDEDISDEGEYDDDRHHHHHHHGEHQHGPAPNRPPDGKPVFGPPPPPALTETKSNGHRGVVNGYKH</sequence>
<reference evidence="5 6" key="1">
    <citation type="journal article" date="2011" name="PLoS Genet.">
        <title>Comparative genomic analysis of human fungal pathogens causing paracoccidioidomycosis.</title>
        <authorList>
            <person name="Desjardins C.A."/>
            <person name="Champion M.D."/>
            <person name="Holder J.W."/>
            <person name="Muszewska A."/>
            <person name="Goldberg J."/>
            <person name="Bailao A.M."/>
            <person name="Brigido M.M."/>
            <person name="Ferreira M.E."/>
            <person name="Garcia A.M."/>
            <person name="Grynberg M."/>
            <person name="Gujja S."/>
            <person name="Heiman D.I."/>
            <person name="Henn M.R."/>
            <person name="Kodira C.D."/>
            <person name="Leon-Narvaez H."/>
            <person name="Longo L.V."/>
            <person name="Ma L.J."/>
            <person name="Malavazi I."/>
            <person name="Matsuo A.L."/>
            <person name="Morais F.V."/>
            <person name="Pereira M."/>
            <person name="Rodriguez-Brito S."/>
            <person name="Sakthikumar S."/>
            <person name="Salem-Izacc S.M."/>
            <person name="Sykes S.M."/>
            <person name="Teixeira M.M."/>
            <person name="Vallejo M.C."/>
            <person name="Walter M.E."/>
            <person name="Yandava C."/>
            <person name="Young S."/>
            <person name="Zeng Q."/>
            <person name="Zucker J."/>
            <person name="Felipe M.S."/>
            <person name="Goldman G.H."/>
            <person name="Haas B.J."/>
            <person name="McEwen J.G."/>
            <person name="Nino-Vega G."/>
            <person name="Puccia R."/>
            <person name="San-Blas G."/>
            <person name="Soares C.M."/>
            <person name="Birren B.W."/>
            <person name="Cuomo C.A."/>
        </authorList>
    </citation>
    <scope>NUCLEOTIDE SEQUENCE [LARGE SCALE GENOMIC DNA]</scope>
    <source>
        <strain evidence="6">ATCC MYA-826 / Pb01</strain>
    </source>
</reference>
<feature type="transmembrane region" description="Helical" evidence="4">
    <location>
        <begin position="67"/>
        <end position="84"/>
    </location>
</feature>
<feature type="coiled-coil region" evidence="2">
    <location>
        <begin position="398"/>
        <end position="429"/>
    </location>
</feature>
<accession>C1GQB1</accession>